<reference evidence="4 5" key="1">
    <citation type="journal article" date="2024" name="Science">
        <title>Giant polyketide synthase enzymes in the biosynthesis of giant marine polyether toxins.</title>
        <authorList>
            <person name="Fallon T.R."/>
            <person name="Shende V.V."/>
            <person name="Wierzbicki I.H."/>
            <person name="Pendleton A.L."/>
            <person name="Watervoot N.F."/>
            <person name="Auber R.P."/>
            <person name="Gonzalez D.J."/>
            <person name="Wisecaver J.H."/>
            <person name="Moore B.S."/>
        </authorList>
    </citation>
    <scope>NUCLEOTIDE SEQUENCE [LARGE SCALE GENOMIC DNA]</scope>
    <source>
        <strain evidence="4 5">12B1</strain>
    </source>
</reference>
<evidence type="ECO:0000256" key="1">
    <source>
        <dbReference type="ARBA" id="ARBA00006252"/>
    </source>
</evidence>
<keyword evidence="2" id="KW-0560">Oxidoreductase</keyword>
<dbReference type="InterPro" id="IPR029039">
    <property type="entry name" value="Flavoprotein-like_sf"/>
</dbReference>
<dbReference type="Gene3D" id="3.40.50.360">
    <property type="match status" value="1"/>
</dbReference>
<accession>A0AB34K2Q6</accession>
<comment type="similarity">
    <text evidence="1">Belongs to the NAD(P)H dehydrogenase (quinone) family.</text>
</comment>
<dbReference type="Proteomes" id="UP001515480">
    <property type="component" value="Unassembled WGS sequence"/>
</dbReference>
<dbReference type="InterPro" id="IPR003680">
    <property type="entry name" value="Flavodoxin_fold"/>
</dbReference>
<comment type="caution">
    <text evidence="4">The sequence shown here is derived from an EMBL/GenBank/DDBJ whole genome shotgun (WGS) entry which is preliminary data.</text>
</comment>
<dbReference type="PANTHER" id="PTHR10204:SF34">
    <property type="entry name" value="NAD(P)H DEHYDROGENASE [QUINONE] 1 ISOFORM 1"/>
    <property type="match status" value="1"/>
</dbReference>
<feature type="domain" description="Flavodoxin-like fold" evidence="3">
    <location>
        <begin position="31"/>
        <end position="145"/>
    </location>
</feature>
<protein>
    <recommendedName>
        <fullName evidence="3">Flavodoxin-like fold domain-containing protein</fullName>
    </recommendedName>
</protein>
<evidence type="ECO:0000313" key="4">
    <source>
        <dbReference type="EMBL" id="KAL1527662.1"/>
    </source>
</evidence>
<dbReference type="Pfam" id="PF02525">
    <property type="entry name" value="Flavodoxin_2"/>
    <property type="match status" value="1"/>
</dbReference>
<dbReference type="GO" id="GO:0005829">
    <property type="term" value="C:cytosol"/>
    <property type="evidence" value="ECO:0007669"/>
    <property type="project" value="TreeGrafter"/>
</dbReference>
<dbReference type="SUPFAM" id="SSF52218">
    <property type="entry name" value="Flavoproteins"/>
    <property type="match status" value="1"/>
</dbReference>
<keyword evidence="5" id="KW-1185">Reference proteome</keyword>
<organism evidence="4 5">
    <name type="scientific">Prymnesium parvum</name>
    <name type="common">Toxic golden alga</name>
    <dbReference type="NCBI Taxonomy" id="97485"/>
    <lineage>
        <taxon>Eukaryota</taxon>
        <taxon>Haptista</taxon>
        <taxon>Haptophyta</taxon>
        <taxon>Prymnesiophyceae</taxon>
        <taxon>Prymnesiales</taxon>
        <taxon>Prymnesiaceae</taxon>
        <taxon>Prymnesium</taxon>
    </lineage>
</organism>
<dbReference type="EMBL" id="JBGBPQ010000002">
    <property type="protein sequence ID" value="KAL1527662.1"/>
    <property type="molecule type" value="Genomic_DNA"/>
</dbReference>
<proteinExistence type="inferred from homology"/>
<dbReference type="AlphaFoldDB" id="A0AB34K2Q6"/>
<name>A0AB34K2Q6_PRYPA</name>
<dbReference type="PANTHER" id="PTHR10204">
    <property type="entry name" value="NAD P H OXIDOREDUCTASE-RELATED"/>
    <property type="match status" value="1"/>
</dbReference>
<evidence type="ECO:0000259" key="3">
    <source>
        <dbReference type="Pfam" id="PF02525"/>
    </source>
</evidence>
<gene>
    <name evidence="4" type="ORF">AB1Y20_009048</name>
</gene>
<evidence type="ECO:0000313" key="5">
    <source>
        <dbReference type="Proteomes" id="UP001515480"/>
    </source>
</evidence>
<dbReference type="InterPro" id="IPR051545">
    <property type="entry name" value="NAD(P)H_dehydrogenase_qn"/>
</dbReference>
<dbReference type="GO" id="GO:0003955">
    <property type="term" value="F:NAD(P)H dehydrogenase (quinone) activity"/>
    <property type="evidence" value="ECO:0007669"/>
    <property type="project" value="TreeGrafter"/>
</dbReference>
<evidence type="ECO:0000256" key="2">
    <source>
        <dbReference type="ARBA" id="ARBA00023002"/>
    </source>
</evidence>
<sequence>MNALHWLQRKLNKLTTYVPPPPRDGDGQPRRILLVHCHPLSDSYSDSLAAAVEEGARQGGHEIRRRSLYQEGFQPALTAAERAHYLDAATGVGRESARPDLARDVVKSLADLRWCDSLVLVYPTWWLNMPAMLKGWFDRTLIPGPEGVGAWDFPPPDQKGALINGLLPRLVNIERMVCVSTYGAPKHLVMLGGDNGRNCIGTAIRPVFSPECTCKWMGLYQLDGLSQSERARFRSTVVSAIRDL</sequence>